<dbReference type="RefSeq" id="WP_083048986.1">
    <property type="nucleotide sequence ID" value="NZ_CAXXQO010000004.1"/>
</dbReference>
<dbReference type="SUPFAM" id="SSF52172">
    <property type="entry name" value="CheY-like"/>
    <property type="match status" value="1"/>
</dbReference>
<evidence type="ECO:0000313" key="4">
    <source>
        <dbReference type="EMBL" id="ORC36499.1"/>
    </source>
</evidence>
<dbReference type="Pfam" id="PF00072">
    <property type="entry name" value="Response_reg"/>
    <property type="match status" value="1"/>
</dbReference>
<sequence length="120" mass="13276">MKILCVDDSPTIRMLVKRALEPEGYTIVEAENGKKALDVAVSTSVDACIVDVNMPELDGFGFVEQVRQNPEYRDTPIIFLTTESSQEKKSRGAALGVKGWIVKPFDPPSLVKVMNILIPR</sequence>
<dbReference type="InterPro" id="IPR001789">
    <property type="entry name" value="Sig_transdc_resp-reg_receiver"/>
</dbReference>
<dbReference type="EMBL" id="MWQY01000005">
    <property type="protein sequence ID" value="ORC36499.1"/>
    <property type="molecule type" value="Genomic_DNA"/>
</dbReference>
<dbReference type="InterPro" id="IPR011006">
    <property type="entry name" value="CheY-like_superfamily"/>
</dbReference>
<dbReference type="PROSITE" id="PS50110">
    <property type="entry name" value="RESPONSE_REGULATORY"/>
    <property type="match status" value="1"/>
</dbReference>
<dbReference type="STRING" id="1963862.B4O97_05340"/>
<dbReference type="SMART" id="SM00448">
    <property type="entry name" value="REC"/>
    <property type="match status" value="1"/>
</dbReference>
<gene>
    <name evidence="4" type="ORF">B4O97_05340</name>
</gene>
<evidence type="ECO:0000313" key="5">
    <source>
        <dbReference type="Proteomes" id="UP000192343"/>
    </source>
</evidence>
<accession>A0A1Y1S154</accession>
<keyword evidence="1 2" id="KW-0597">Phosphoprotein</keyword>
<evidence type="ECO:0000256" key="1">
    <source>
        <dbReference type="ARBA" id="ARBA00022553"/>
    </source>
</evidence>
<dbReference type="Proteomes" id="UP000192343">
    <property type="component" value="Unassembled WGS sequence"/>
</dbReference>
<evidence type="ECO:0000256" key="2">
    <source>
        <dbReference type="PROSITE-ProRule" id="PRU00169"/>
    </source>
</evidence>
<dbReference type="OrthoDB" id="9797769at2"/>
<dbReference type="InterPro" id="IPR050595">
    <property type="entry name" value="Bact_response_regulator"/>
</dbReference>
<reference evidence="4 5" key="1">
    <citation type="submission" date="2017-03" db="EMBL/GenBank/DDBJ databases">
        <title>Draft Genome sequence of Marispirochaeta sp. strain JC444.</title>
        <authorList>
            <person name="Shivani Y."/>
            <person name="Subhash Y."/>
            <person name="Sasikala C."/>
            <person name="Ramana C."/>
        </authorList>
    </citation>
    <scope>NUCLEOTIDE SEQUENCE [LARGE SCALE GENOMIC DNA]</scope>
    <source>
        <strain evidence="4 5">JC444</strain>
    </source>
</reference>
<comment type="caution">
    <text evidence="4">The sequence shown here is derived from an EMBL/GenBank/DDBJ whole genome shotgun (WGS) entry which is preliminary data.</text>
</comment>
<proteinExistence type="predicted"/>
<keyword evidence="5" id="KW-1185">Reference proteome</keyword>
<protein>
    <submittedName>
        <fullName evidence="4">Two-component system response regulator</fullName>
    </submittedName>
</protein>
<name>A0A1Y1S154_9SPIO</name>
<dbReference type="GO" id="GO:0000160">
    <property type="term" value="P:phosphorelay signal transduction system"/>
    <property type="evidence" value="ECO:0007669"/>
    <property type="project" value="InterPro"/>
</dbReference>
<organism evidence="4 5">
    <name type="scientific">Marispirochaeta aestuarii</name>
    <dbReference type="NCBI Taxonomy" id="1963862"/>
    <lineage>
        <taxon>Bacteria</taxon>
        <taxon>Pseudomonadati</taxon>
        <taxon>Spirochaetota</taxon>
        <taxon>Spirochaetia</taxon>
        <taxon>Spirochaetales</taxon>
        <taxon>Spirochaetaceae</taxon>
        <taxon>Marispirochaeta</taxon>
    </lineage>
</organism>
<dbReference type="Gene3D" id="3.40.50.2300">
    <property type="match status" value="1"/>
</dbReference>
<feature type="modified residue" description="4-aspartylphosphate" evidence="2">
    <location>
        <position position="51"/>
    </location>
</feature>
<evidence type="ECO:0000259" key="3">
    <source>
        <dbReference type="PROSITE" id="PS50110"/>
    </source>
</evidence>
<feature type="domain" description="Response regulatory" evidence="3">
    <location>
        <begin position="2"/>
        <end position="118"/>
    </location>
</feature>
<dbReference type="AlphaFoldDB" id="A0A1Y1S154"/>
<dbReference type="PANTHER" id="PTHR44591">
    <property type="entry name" value="STRESS RESPONSE REGULATOR PROTEIN 1"/>
    <property type="match status" value="1"/>
</dbReference>
<dbReference type="PANTHER" id="PTHR44591:SF25">
    <property type="entry name" value="CHEMOTAXIS TWO-COMPONENT RESPONSE REGULATOR"/>
    <property type="match status" value="1"/>
</dbReference>